<dbReference type="Proteomes" id="UP000055060">
    <property type="component" value="Unassembled WGS sequence"/>
</dbReference>
<dbReference type="InterPro" id="IPR047216">
    <property type="entry name" value="Endonuclease_DUF559_bact"/>
</dbReference>
<dbReference type="CDD" id="cd01038">
    <property type="entry name" value="Endonuclease_DUF559"/>
    <property type="match status" value="1"/>
</dbReference>
<accession>A0A0S7BEV5</accession>
<keyword evidence="3" id="KW-1185">Reference proteome</keyword>
<dbReference type="SUPFAM" id="SSF52980">
    <property type="entry name" value="Restriction endonuclease-like"/>
    <property type="match status" value="1"/>
</dbReference>
<organism evidence="2">
    <name type="scientific">Longilinea arvoryzae</name>
    <dbReference type="NCBI Taxonomy" id="360412"/>
    <lineage>
        <taxon>Bacteria</taxon>
        <taxon>Bacillati</taxon>
        <taxon>Chloroflexota</taxon>
        <taxon>Anaerolineae</taxon>
        <taxon>Anaerolineales</taxon>
        <taxon>Anaerolineaceae</taxon>
        <taxon>Longilinea</taxon>
    </lineage>
</organism>
<gene>
    <name evidence="2" type="ORF">LARV_00801</name>
</gene>
<dbReference type="EMBL" id="DF967972">
    <property type="protein sequence ID" value="GAP13059.1"/>
    <property type="molecule type" value="Genomic_DNA"/>
</dbReference>
<dbReference type="InterPro" id="IPR011335">
    <property type="entry name" value="Restrct_endonuc-II-like"/>
</dbReference>
<name>A0A0S7BEV5_9CHLR</name>
<proteinExistence type="predicted"/>
<dbReference type="STRING" id="360412.LARV_00801"/>
<dbReference type="PANTHER" id="PTHR38590">
    <property type="entry name" value="BLL0828 PROTEIN"/>
    <property type="match status" value="1"/>
</dbReference>
<dbReference type="PANTHER" id="PTHR38590:SF1">
    <property type="entry name" value="BLL0828 PROTEIN"/>
    <property type="match status" value="1"/>
</dbReference>
<evidence type="ECO:0000313" key="2">
    <source>
        <dbReference type="EMBL" id="GAP13059.1"/>
    </source>
</evidence>
<reference evidence="2" key="1">
    <citation type="submission" date="2015-07" db="EMBL/GenBank/DDBJ databases">
        <title>Draft Genome Sequences of Anaerolinea thermolimosa IMO-1, Bellilinea caldifistulae GOMI-1, Leptolinea tardivitalis YMTK-2, Levilinea saccharolytica KIBI-1,Longilinea arvoryzae KOME-1, Previously Described as Members of the Anaerolineaceae (Chloroflexi).</title>
        <authorList>
            <person name="Sekiguchi Y."/>
            <person name="Ohashi A."/>
            <person name="Matsuura N."/>
            <person name="Tourlousse M.D."/>
        </authorList>
    </citation>
    <scope>NUCLEOTIDE SEQUENCE [LARGE SCALE GENOMIC DNA]</scope>
    <source>
        <strain evidence="2">KOME-1</strain>
    </source>
</reference>
<sequence length="124" mass="14471">MADHKLHRIHPEIRQRAVSLRKPLTPAEQRLWARLRNRALGGFKFRRQAPLGPYIADFYCPEVHLIVEIDGSSHNDQVDYDLDRSAWFETQGIRVIRFSNREVHQELYGVLQTILATCQHILTG</sequence>
<protein>
    <submittedName>
        <fullName evidence="2">Uncharacterized protein conserved in bacteria</fullName>
    </submittedName>
</protein>
<dbReference type="Pfam" id="PF04480">
    <property type="entry name" value="DUF559"/>
    <property type="match status" value="1"/>
</dbReference>
<evidence type="ECO:0000259" key="1">
    <source>
        <dbReference type="Pfam" id="PF04480"/>
    </source>
</evidence>
<dbReference type="AlphaFoldDB" id="A0A0S7BEV5"/>
<dbReference type="InterPro" id="IPR007569">
    <property type="entry name" value="DUF559"/>
</dbReference>
<dbReference type="Gene3D" id="3.40.960.10">
    <property type="entry name" value="VSR Endonuclease"/>
    <property type="match status" value="1"/>
</dbReference>
<dbReference type="OrthoDB" id="9798754at2"/>
<feature type="domain" description="DUF559" evidence="1">
    <location>
        <begin position="13"/>
        <end position="118"/>
    </location>
</feature>
<evidence type="ECO:0000313" key="3">
    <source>
        <dbReference type="Proteomes" id="UP000055060"/>
    </source>
</evidence>
<dbReference type="RefSeq" id="WP_075072426.1">
    <property type="nucleotide sequence ID" value="NZ_DF967972.1"/>
</dbReference>